<feature type="non-terminal residue" evidence="5">
    <location>
        <position position="544"/>
    </location>
</feature>
<dbReference type="Gene3D" id="1.20.120.730">
    <property type="entry name" value="Sec23/Sec24 helical domain"/>
    <property type="match status" value="1"/>
</dbReference>
<dbReference type="OrthoDB" id="49016at2759"/>
<feature type="transmembrane region" description="Helical" evidence="1">
    <location>
        <begin position="99"/>
        <end position="123"/>
    </location>
</feature>
<dbReference type="AlphaFoldDB" id="A0A433A084"/>
<dbReference type="InterPro" id="IPR036465">
    <property type="entry name" value="vWFA_dom_sf"/>
</dbReference>
<evidence type="ECO:0000259" key="2">
    <source>
        <dbReference type="Pfam" id="PF04811"/>
    </source>
</evidence>
<dbReference type="Pfam" id="PF04815">
    <property type="entry name" value="Sec23_helical"/>
    <property type="match status" value="1"/>
</dbReference>
<dbReference type="Gene3D" id="3.40.50.410">
    <property type="entry name" value="von Willebrand factor, type A domain"/>
    <property type="match status" value="1"/>
</dbReference>
<dbReference type="Gene3D" id="2.60.40.1670">
    <property type="entry name" value="beta-sandwich domain of Sec23/24"/>
    <property type="match status" value="1"/>
</dbReference>
<dbReference type="GO" id="GO:0070971">
    <property type="term" value="C:endoplasmic reticulum exit site"/>
    <property type="evidence" value="ECO:0007669"/>
    <property type="project" value="TreeGrafter"/>
</dbReference>
<dbReference type="InterPro" id="IPR029006">
    <property type="entry name" value="ADF-H/Gelsolin-like_dom_sf"/>
</dbReference>
<keyword evidence="6" id="KW-1185">Reference proteome</keyword>
<dbReference type="SUPFAM" id="SSF81995">
    <property type="entry name" value="beta-sandwich domain of Sec23/24"/>
    <property type="match status" value="1"/>
</dbReference>
<dbReference type="InterPro" id="IPR036175">
    <property type="entry name" value="Sec23/24_helical_dom_sf"/>
</dbReference>
<evidence type="ECO:0000313" key="6">
    <source>
        <dbReference type="Proteomes" id="UP000268093"/>
    </source>
</evidence>
<feature type="domain" description="Sec23/Sec24 helical" evidence="3">
    <location>
        <begin position="259"/>
        <end position="359"/>
    </location>
</feature>
<dbReference type="InterPro" id="IPR006896">
    <property type="entry name" value="Sec23/24_trunk_dom"/>
</dbReference>
<name>A0A433A084_9FUNG</name>
<dbReference type="InterPro" id="IPR006900">
    <property type="entry name" value="Sec23/24_helical_dom"/>
</dbReference>
<proteinExistence type="predicted"/>
<gene>
    <name evidence="5" type="ORF">BC936DRAFT_142654</name>
</gene>
<evidence type="ECO:0008006" key="7">
    <source>
        <dbReference type="Google" id="ProtNLM"/>
    </source>
</evidence>
<reference evidence="5 6" key="1">
    <citation type="journal article" date="2018" name="New Phytol.">
        <title>Phylogenomics of Endogonaceae and evolution of mycorrhizas within Mucoromycota.</title>
        <authorList>
            <person name="Chang Y."/>
            <person name="Desiro A."/>
            <person name="Na H."/>
            <person name="Sandor L."/>
            <person name="Lipzen A."/>
            <person name="Clum A."/>
            <person name="Barry K."/>
            <person name="Grigoriev I.V."/>
            <person name="Martin F.M."/>
            <person name="Stajich J.E."/>
            <person name="Smith M.E."/>
            <person name="Bonito G."/>
            <person name="Spatafora J.W."/>
        </authorList>
    </citation>
    <scope>NUCLEOTIDE SEQUENCE [LARGE SCALE GENOMIC DNA]</scope>
    <source>
        <strain evidence="5 6">GMNB39</strain>
    </source>
</reference>
<keyword evidence="1" id="KW-0472">Membrane</keyword>
<evidence type="ECO:0000259" key="4">
    <source>
        <dbReference type="Pfam" id="PF08033"/>
    </source>
</evidence>
<dbReference type="PANTHER" id="PTHR13803">
    <property type="entry name" value="SEC24-RELATED PROTEIN"/>
    <property type="match status" value="1"/>
</dbReference>
<dbReference type="Pfam" id="PF08033">
    <property type="entry name" value="Sec23_BS"/>
    <property type="match status" value="1"/>
</dbReference>
<keyword evidence="1" id="KW-1133">Transmembrane helix</keyword>
<dbReference type="Gene3D" id="3.40.20.10">
    <property type="entry name" value="Severin"/>
    <property type="match status" value="1"/>
</dbReference>
<dbReference type="Pfam" id="PF04811">
    <property type="entry name" value="Sec23_trunk"/>
    <property type="match status" value="1"/>
</dbReference>
<comment type="caution">
    <text evidence="5">The sequence shown here is derived from an EMBL/GenBank/DDBJ whole genome shotgun (WGS) entry which is preliminary data.</text>
</comment>
<keyword evidence="1" id="KW-0812">Transmembrane</keyword>
<evidence type="ECO:0000313" key="5">
    <source>
        <dbReference type="EMBL" id="RUO96086.1"/>
    </source>
</evidence>
<organism evidence="5 6">
    <name type="scientific">Jimgerdemannia flammicorona</name>
    <dbReference type="NCBI Taxonomy" id="994334"/>
    <lineage>
        <taxon>Eukaryota</taxon>
        <taxon>Fungi</taxon>
        <taxon>Fungi incertae sedis</taxon>
        <taxon>Mucoromycota</taxon>
        <taxon>Mucoromycotina</taxon>
        <taxon>Endogonomycetes</taxon>
        <taxon>Endogonales</taxon>
        <taxon>Endogonaceae</taxon>
        <taxon>Jimgerdemannia</taxon>
    </lineage>
</organism>
<accession>A0A433A084</accession>
<dbReference type="GO" id="GO:0000149">
    <property type="term" value="F:SNARE binding"/>
    <property type="evidence" value="ECO:0007669"/>
    <property type="project" value="TreeGrafter"/>
</dbReference>
<dbReference type="InterPro" id="IPR012990">
    <property type="entry name" value="Beta-sandwich_Sec23_24"/>
</dbReference>
<protein>
    <recommendedName>
        <fullName evidence="7">Sec23/Sec24 trunk domain-containing protein</fullName>
    </recommendedName>
</protein>
<dbReference type="InterPro" id="IPR050550">
    <property type="entry name" value="SEC23_SEC24_subfamily"/>
</dbReference>
<evidence type="ECO:0000256" key="1">
    <source>
        <dbReference type="SAM" id="Phobius"/>
    </source>
</evidence>
<dbReference type="InterPro" id="IPR036180">
    <property type="entry name" value="Gelsolin-like_dom_sf"/>
</dbReference>
<dbReference type="SUPFAM" id="SSF81811">
    <property type="entry name" value="Helical domain of Sec23/24"/>
    <property type="match status" value="1"/>
</dbReference>
<dbReference type="EMBL" id="RBNI01023489">
    <property type="protein sequence ID" value="RUO96086.1"/>
    <property type="molecule type" value="Genomic_DNA"/>
</dbReference>
<dbReference type="SUPFAM" id="SSF53300">
    <property type="entry name" value="vWA-like"/>
    <property type="match status" value="1"/>
</dbReference>
<feature type="domain" description="Sec23/Sec24 beta-sandwich" evidence="4">
    <location>
        <begin position="163"/>
        <end position="247"/>
    </location>
</feature>
<dbReference type="GO" id="GO:0030127">
    <property type="term" value="C:COPII vesicle coat"/>
    <property type="evidence" value="ECO:0007669"/>
    <property type="project" value="InterPro"/>
</dbReference>
<dbReference type="Proteomes" id="UP000268093">
    <property type="component" value="Unassembled WGS sequence"/>
</dbReference>
<feature type="domain" description="Sec23/Sec24 trunk" evidence="2">
    <location>
        <begin position="18"/>
        <end position="94"/>
    </location>
</feature>
<sequence length="544" mass="61447">MVMFIPHFIAESPPQKSLGGKLLVFQTTLPTHGPNGIKNREDSRLYGTDKEKTLFTPQDGSYRSLAEQCVDDGVCVDLFLFPNAYIDVATIGRYCLKKFVGALIFILIIAQLYQITLLIVFIFSGVLPAITGGEMYYYPHFDRSRDGQKYAFDLKHNLAREFGYNGVMRIRCSNGLRIHDHLGNFHMKNSTDVELAGVDSEKAIGVIVKHDGKLDDKTEASFQCALLYTTATGQRRVRVHTLSVPVTKLLNNVFRYAEMDTTVNLLGKLAISHALSKPMRDVREELTEKCVKILSAYRKNCASTTSPGQLILPESFKLFPLYTLTLLKSKALRSGPDMTSDIRVVNMRLMNHIGVAESIAYLHPRMFAVHAMTDEEGLPGPTGRIKIPPLVRLSYLRLDLNGAYLLANVVVYQTFAFMATLYRIDVNVRYLLPNTENGYILMFWLGRQVPQQFVQEVFGVDSVELVDPRQRQLPVLETTASVKIRNLIAHMQAQRSHALTLNIARHQLDVSEVEFGTMLAEDKNNDAMSYVDYLCVIHRQIQNE</sequence>
<dbReference type="GO" id="GO:0090110">
    <property type="term" value="P:COPII-coated vesicle cargo loading"/>
    <property type="evidence" value="ECO:0007669"/>
    <property type="project" value="TreeGrafter"/>
</dbReference>
<dbReference type="GO" id="GO:0006886">
    <property type="term" value="P:intracellular protein transport"/>
    <property type="evidence" value="ECO:0007669"/>
    <property type="project" value="InterPro"/>
</dbReference>
<dbReference type="PANTHER" id="PTHR13803:SF4">
    <property type="entry name" value="SECRETORY 24CD, ISOFORM C"/>
    <property type="match status" value="1"/>
</dbReference>
<evidence type="ECO:0000259" key="3">
    <source>
        <dbReference type="Pfam" id="PF04815"/>
    </source>
</evidence>
<dbReference type="SUPFAM" id="SSF82754">
    <property type="entry name" value="C-terminal, gelsolin-like domain of Sec23/24"/>
    <property type="match status" value="1"/>
</dbReference>
<dbReference type="GO" id="GO:0008270">
    <property type="term" value="F:zinc ion binding"/>
    <property type="evidence" value="ECO:0007669"/>
    <property type="project" value="TreeGrafter"/>
</dbReference>